<dbReference type="Pfam" id="PF16168">
    <property type="entry name" value="AIDA"/>
    <property type="match status" value="1"/>
</dbReference>
<keyword evidence="4" id="KW-1185">Reference proteome</keyword>
<dbReference type="SUPFAM" id="SSF53756">
    <property type="entry name" value="UDP-Glycosyltransferase/glycogen phosphorylase"/>
    <property type="match status" value="1"/>
</dbReference>
<proteinExistence type="predicted"/>
<protein>
    <recommendedName>
        <fullName evidence="2">Hedgehog/Intein (Hint) domain-containing protein</fullName>
    </recommendedName>
</protein>
<gene>
    <name evidence="3" type="ORF">ANI02nite_29890</name>
</gene>
<dbReference type="GO" id="GO:0016757">
    <property type="term" value="F:glycosyltransferase activity"/>
    <property type="evidence" value="ECO:0007669"/>
    <property type="project" value="TreeGrafter"/>
</dbReference>
<evidence type="ECO:0000256" key="1">
    <source>
        <dbReference type="SAM" id="MobiDB-lite"/>
    </source>
</evidence>
<dbReference type="InterPro" id="IPR012332">
    <property type="entry name" value="Autotransporter_pectin_lyase_C"/>
</dbReference>
<dbReference type="Gene3D" id="3.40.50.2000">
    <property type="entry name" value="Glycogen Phosphorylase B"/>
    <property type="match status" value="2"/>
</dbReference>
<dbReference type="NCBIfam" id="TIGR04415">
    <property type="entry name" value="O_hepto_targRPT"/>
    <property type="match status" value="3"/>
</dbReference>
<dbReference type="RefSeq" id="WP_051292379.1">
    <property type="nucleotide sequence ID" value="NZ_AUBI01000015.1"/>
</dbReference>
<evidence type="ECO:0000259" key="2">
    <source>
        <dbReference type="Pfam" id="PF13403"/>
    </source>
</evidence>
<dbReference type="SUPFAM" id="SSF51294">
    <property type="entry name" value="Hedgehog/intein (Hint) domain"/>
    <property type="match status" value="1"/>
</dbReference>
<dbReference type="STRING" id="1120919.GCA_000429165_03096"/>
<accession>A0A511XDZ9</accession>
<dbReference type="Pfam" id="PF13692">
    <property type="entry name" value="Glyco_trans_1_4"/>
    <property type="match status" value="1"/>
</dbReference>
<dbReference type="PANTHER" id="PTHR12526">
    <property type="entry name" value="GLYCOSYLTRANSFERASE"/>
    <property type="match status" value="1"/>
</dbReference>
<dbReference type="InterPro" id="IPR036844">
    <property type="entry name" value="Hint_dom_sf"/>
</dbReference>
<dbReference type="Gene3D" id="2.170.16.10">
    <property type="entry name" value="Hedgehog/Intein (Hint) domain"/>
    <property type="match status" value="1"/>
</dbReference>
<dbReference type="Proteomes" id="UP000321635">
    <property type="component" value="Unassembled WGS sequence"/>
</dbReference>
<evidence type="ECO:0000313" key="4">
    <source>
        <dbReference type="Proteomes" id="UP000321635"/>
    </source>
</evidence>
<feature type="region of interest" description="Disordered" evidence="1">
    <location>
        <begin position="732"/>
        <end position="757"/>
    </location>
</feature>
<dbReference type="Pfam" id="PF13403">
    <property type="entry name" value="Hint_2"/>
    <property type="match status" value="1"/>
</dbReference>
<feature type="domain" description="Hedgehog/Intein (Hint)" evidence="2">
    <location>
        <begin position="379"/>
        <end position="512"/>
    </location>
</feature>
<comment type="caution">
    <text evidence="3">The sequence shown here is derived from an EMBL/GenBank/DDBJ whole genome shotgun (WGS) entry which is preliminary data.</text>
</comment>
<dbReference type="InterPro" id="IPR028992">
    <property type="entry name" value="Hedgehog/Intein_dom"/>
</dbReference>
<dbReference type="InterPro" id="IPR030930">
    <property type="entry name" value="AIDA"/>
</dbReference>
<dbReference type="OrthoDB" id="9807209at2"/>
<feature type="compositionally biased region" description="Basic and acidic residues" evidence="1">
    <location>
        <begin position="732"/>
        <end position="747"/>
    </location>
</feature>
<sequence length="1143" mass="118177">MSDVTPTVINSNGYVSSGVATDVVVGSGATISSLYVTDTGVASATVVSSGGNLYVSSGGVVSGVIVSSGGHLGAGTYKGTAALGADGVVSGATVLAGGQALISAGGVIYDAQVAGTLEVDSGAATYDAVVTGTTALEMLSSGSIDSGAQIGAGASQLIYGAVVSGATISAATQTVYSGGSALATTLSGVSYTSSGSQVISSGGYASGTVIADHGFQDIESGGSAYDTTVASGGEQDIHAGGVVSGVTVASGGLGQVWFGATGSGLDIQSGGSAVVIGDDAGDGTGSVSEVTVESGGTLEIEASIAGVSGLVLQSGGTLALDAFSAGATMSLAGQVLTVSGGGLTETIDFDSSQSDLVLSDFVLASDADSGGMMLNYVACFCPGTMIETADGEAPVETLSIGDLVKNAAGGLRRLRWIGRRCYSADFVENNTNVLPVTICEGALKEGVPRRDLRVSPFHAMYVNGVLAPAGALVNGQTILRSPVVGDVEYLHLEFDDHELIVADGAVCESYVEDGARGIFQNSSEYRTLYPDARRDAPLYCAPRVEDGERLAAIQKQLAERARARKGSASTGSEVIETNGRQTGSGEEAASPLQGWLDHADRNGVSGWAWDAGCPFKSVAVDILVNDEIVATVTANASRSDLVQAGIGSGWNGLAHSFVEPLDRGRRHLIVARHAGTEEQLAGSPVVLEPGHSFDQDLEMTITRAVAGLDEASDRAGIVSFLSREVERIRHAAADDHADRRGRDDVLQKRRSSGRAGREHVLGPRALVIDEVLPLPGRDGGSDAILSHIRSLVRLGYQVTVATPGGECSAEAVSNLEREGVFVAKAPFYNAAEDVLRLQNGAFQLVYLHRCGVASAYAGLVKRYQPAARLVYGVADLHHLRLDRQAYVEGRVDLSQMAKRVRTLEITAALLTDAVVTHSSFEAETLRKLAPTLNVCVVPWDTACRAVRTQAADRHDIVFLGNYSHAPNEDAALHLVRTIMPLVWCERPEARCVIAGQGATPAVLKLSKDFPGVHVVGGVNDLTDDLFETARMTVAPLRFGAGLKGKVLASFGAAIPCVMSSVAAEGLPLPDRLRGLVCDEAQDFATQIIRLLGTPETADELGRTGARMMRDHYSTQEVDRALSVALGLGRAAALPEPQSFREVV</sequence>
<evidence type="ECO:0000313" key="3">
    <source>
        <dbReference type="EMBL" id="GEN61105.1"/>
    </source>
</evidence>
<reference evidence="3 4" key="1">
    <citation type="submission" date="2019-07" db="EMBL/GenBank/DDBJ databases">
        <title>Whole genome shotgun sequence of Acetobacter nitrogenifigens NBRC 105050.</title>
        <authorList>
            <person name="Hosoyama A."/>
            <person name="Uohara A."/>
            <person name="Ohji S."/>
            <person name="Ichikawa N."/>
        </authorList>
    </citation>
    <scope>NUCLEOTIDE SEQUENCE [LARGE SCALE GENOMIC DNA]</scope>
    <source>
        <strain evidence="3 4">NBRC 105050</strain>
    </source>
</reference>
<dbReference type="AlphaFoldDB" id="A0A511XDZ9"/>
<dbReference type="Gene3D" id="2.160.20.20">
    <property type="match status" value="1"/>
</dbReference>
<name>A0A511XDZ9_9PROT</name>
<dbReference type="CDD" id="cd03801">
    <property type="entry name" value="GT4_PimA-like"/>
    <property type="match status" value="1"/>
</dbReference>
<organism evidence="3 4">
    <name type="scientific">Acetobacter nitrogenifigens DSM 23921 = NBRC 105050</name>
    <dbReference type="NCBI Taxonomy" id="1120919"/>
    <lineage>
        <taxon>Bacteria</taxon>
        <taxon>Pseudomonadati</taxon>
        <taxon>Pseudomonadota</taxon>
        <taxon>Alphaproteobacteria</taxon>
        <taxon>Acetobacterales</taxon>
        <taxon>Acetobacteraceae</taxon>
        <taxon>Acetobacter</taxon>
    </lineage>
</organism>
<feature type="region of interest" description="Disordered" evidence="1">
    <location>
        <begin position="562"/>
        <end position="591"/>
    </location>
</feature>
<dbReference type="EMBL" id="BJYF01000025">
    <property type="protein sequence ID" value="GEN61105.1"/>
    <property type="molecule type" value="Genomic_DNA"/>
</dbReference>
<dbReference type="PANTHER" id="PTHR12526:SF600">
    <property type="entry name" value="GLYCOSYL TRANSFERASE GROUP 1"/>
    <property type="match status" value="1"/>
</dbReference>